<accession>A0ABY0FLR4</accession>
<keyword evidence="4" id="KW-0472">Membrane</keyword>
<feature type="region of interest" description="Disordered" evidence="3">
    <location>
        <begin position="1"/>
        <end position="24"/>
    </location>
</feature>
<evidence type="ECO:0000256" key="3">
    <source>
        <dbReference type="SAM" id="MobiDB-lite"/>
    </source>
</evidence>
<evidence type="ECO:0000259" key="5">
    <source>
        <dbReference type="Pfam" id="PF03816"/>
    </source>
</evidence>
<evidence type="ECO:0000313" key="7">
    <source>
        <dbReference type="Proteomes" id="UP001191004"/>
    </source>
</evidence>
<gene>
    <name evidence="6" type="primary">yvhJ</name>
    <name evidence="6" type="ORF">G3KMM_00543</name>
</gene>
<feature type="domain" description="Cell envelope-related transcriptional attenuator" evidence="5">
    <location>
        <begin position="191"/>
        <end position="366"/>
    </location>
</feature>
<reference evidence="6 7" key="2">
    <citation type="journal article" date="2020" name="Cell Rep.">
        <title>Acquisition and Adaptation of Ultra-small Parasitic Reduced Genome Bacteria to Mammalian Hosts.</title>
        <authorList>
            <person name="McLean J.S."/>
            <person name="Bor B."/>
            <person name="Kerns K.A."/>
            <person name="Liu Q."/>
            <person name="To T.T."/>
            <person name="Solden L."/>
            <person name="Hendrickson E.L."/>
            <person name="Wrighton K."/>
            <person name="Shi W."/>
            <person name="He X."/>
        </authorList>
    </citation>
    <scope>NUCLEOTIDE SEQUENCE [LARGE SCALE GENOMIC DNA]</scope>
    <source>
        <strain evidence="6 7">TM7_KMM_G3_1_HOT_351</strain>
    </source>
</reference>
<keyword evidence="4" id="KW-0812">Transmembrane</keyword>
<dbReference type="PANTHER" id="PTHR33392:SF6">
    <property type="entry name" value="POLYISOPRENYL-TEICHOIC ACID--PEPTIDOGLYCAN TEICHOIC ACID TRANSFERASE TAGU"/>
    <property type="match status" value="1"/>
</dbReference>
<name>A0ABY0FLR4_9BACT</name>
<dbReference type="RefSeq" id="WP_129605278.1">
    <property type="nucleotide sequence ID" value="NZ_PRLL01000029.1"/>
</dbReference>
<feature type="coiled-coil region" evidence="2">
    <location>
        <begin position="75"/>
        <end position="109"/>
    </location>
</feature>
<feature type="transmembrane region" description="Helical" evidence="4">
    <location>
        <begin position="116"/>
        <end position="143"/>
    </location>
</feature>
<organism evidence="6 7">
    <name type="scientific">Candidatus Nanosyncoccus nanoralicus</name>
    <dbReference type="NCBI Taxonomy" id="2171996"/>
    <lineage>
        <taxon>Bacteria</taxon>
        <taxon>Candidatus Saccharimonadota</taxon>
        <taxon>Candidatus Nanosyncoccalia</taxon>
        <taxon>Candidatus Nanosyncoccales</taxon>
        <taxon>Candidatus Nanosyncoccaceae</taxon>
        <taxon>Candidatus Nanosyncoccus</taxon>
    </lineage>
</organism>
<dbReference type="EMBL" id="PRLL01000029">
    <property type="protein sequence ID" value="RYC73103.1"/>
    <property type="molecule type" value="Genomic_DNA"/>
</dbReference>
<comment type="similarity">
    <text evidence="1">Belongs to the LytR/CpsA/Psr (LCP) family.</text>
</comment>
<sequence length="464" mass="51684">MSKRKTKHSKKTVRKQAGKKITVSEKGMKEDILVHKIVEAPTEMPDKTLANMHAETTTETTAEMTAFDTKKPTTSEETEKEKRKKVDAILKLEKELVKDRKKLKRKNKKEKTHIPLWTKIVIVVLSLIIVAMISVAIFGYMLLSHTANVFKGNPMDILIGTELARDENNLTNILIFGTSEDAEGHDGGLLTDSILVASVDQEKKTSKIFSIPRDLWVNYTVPGGETMNCVVGTQGKINATYMCALNEYRNNKDQASRYFAKKISEITGLNLQYYISLDWSALRTVVDELGGIDVDVYADDDAGIHDTCQHLDLAKGMNYGLNGSMALKLARARNAGCDEGGDFGLSRSNFDREINQQRIFNAIKNKAFSIGVLGKPTKVIRLIDSLGNNVKTNITMAEVRTLIDIATNLNGEVESIPTVEQFGVGRIGIQSVVLPKGASTYIESSMFSYGEFQRYLRNKLIKFE</sequence>
<dbReference type="NCBIfam" id="TIGR00350">
    <property type="entry name" value="lytR_cpsA_psr"/>
    <property type="match status" value="1"/>
</dbReference>
<evidence type="ECO:0000313" key="6">
    <source>
        <dbReference type="EMBL" id="RYC73103.1"/>
    </source>
</evidence>
<keyword evidence="7" id="KW-1185">Reference proteome</keyword>
<dbReference type="PANTHER" id="PTHR33392">
    <property type="entry name" value="POLYISOPRENYL-TEICHOIC ACID--PEPTIDOGLYCAN TEICHOIC ACID TRANSFERASE TAGU"/>
    <property type="match status" value="1"/>
</dbReference>
<dbReference type="Pfam" id="PF03816">
    <property type="entry name" value="LytR_cpsA_psr"/>
    <property type="match status" value="1"/>
</dbReference>
<protein>
    <submittedName>
        <fullName evidence="6">Transcriptional regulator YvhJ</fullName>
    </submittedName>
</protein>
<dbReference type="Proteomes" id="UP001191004">
    <property type="component" value="Unassembled WGS sequence"/>
</dbReference>
<dbReference type="Gene3D" id="3.40.630.190">
    <property type="entry name" value="LCP protein"/>
    <property type="match status" value="1"/>
</dbReference>
<keyword evidence="2" id="KW-0175">Coiled coil</keyword>
<evidence type="ECO:0000256" key="2">
    <source>
        <dbReference type="SAM" id="Coils"/>
    </source>
</evidence>
<evidence type="ECO:0000256" key="4">
    <source>
        <dbReference type="SAM" id="Phobius"/>
    </source>
</evidence>
<dbReference type="InterPro" id="IPR050922">
    <property type="entry name" value="LytR/CpsA/Psr_CW_biosynth"/>
</dbReference>
<feature type="compositionally biased region" description="Basic residues" evidence="3">
    <location>
        <begin position="1"/>
        <end position="18"/>
    </location>
</feature>
<dbReference type="InterPro" id="IPR004474">
    <property type="entry name" value="LytR_CpsA_psr"/>
</dbReference>
<comment type="caution">
    <text evidence="6">The sequence shown here is derived from an EMBL/GenBank/DDBJ whole genome shotgun (WGS) entry which is preliminary data.</text>
</comment>
<evidence type="ECO:0000256" key="1">
    <source>
        <dbReference type="ARBA" id="ARBA00006068"/>
    </source>
</evidence>
<reference evidence="6 7" key="1">
    <citation type="journal article" date="2018" name="bioRxiv">
        <title>Evidence of independent acquisition and adaption of ultra-small bacteria to human hosts across the highly diverse yet reduced genomes of the phylum Saccharibacteria.</title>
        <authorList>
            <person name="McLean J.S."/>
            <person name="Bor B."/>
            <person name="To T.T."/>
            <person name="Liu Q."/>
            <person name="Kearns K.A."/>
            <person name="Solden L.M."/>
            <person name="Wrighton K.C."/>
            <person name="He X."/>
            <person name="Shi W."/>
        </authorList>
    </citation>
    <scope>NUCLEOTIDE SEQUENCE [LARGE SCALE GENOMIC DNA]</scope>
    <source>
        <strain evidence="6 7">TM7_KMM_G3_1_HOT_351</strain>
    </source>
</reference>
<keyword evidence="4" id="KW-1133">Transmembrane helix</keyword>
<proteinExistence type="inferred from homology"/>